<dbReference type="PANTHER" id="PTHR46986">
    <property type="entry name" value="ENDORIBONUCLEASE YBEY, CHLOROPLASTIC"/>
    <property type="match status" value="1"/>
</dbReference>
<dbReference type="EMBL" id="CP003060">
    <property type="protein sequence ID" value="AEP30264.1"/>
    <property type="molecule type" value="Genomic_DNA"/>
</dbReference>
<proteinExistence type="inferred from homology"/>
<evidence type="ECO:0000256" key="4">
    <source>
        <dbReference type="ARBA" id="ARBA00022723"/>
    </source>
</evidence>
<dbReference type="HOGENOM" id="CLU_106710_0_1_6"/>
<dbReference type="STRING" id="1085623.GNIT_2161"/>
<protein>
    <recommendedName>
        <fullName evidence="8">Endoribonuclease YbeY</fullName>
        <ecNumber evidence="8">3.1.-.-</ecNumber>
    </recommendedName>
</protein>
<dbReference type="GO" id="GO:0005737">
    <property type="term" value="C:cytoplasm"/>
    <property type="evidence" value="ECO:0007669"/>
    <property type="project" value="UniProtKB-SubCell"/>
</dbReference>
<dbReference type="RefSeq" id="WP_014109137.1">
    <property type="nucleotide sequence ID" value="NC_016041.1"/>
</dbReference>
<dbReference type="GO" id="GO:0004521">
    <property type="term" value="F:RNA endonuclease activity"/>
    <property type="evidence" value="ECO:0007669"/>
    <property type="project" value="UniProtKB-UniRule"/>
</dbReference>
<keyword evidence="6 8" id="KW-0378">Hydrolase</keyword>
<evidence type="ECO:0000256" key="7">
    <source>
        <dbReference type="ARBA" id="ARBA00022833"/>
    </source>
</evidence>
<evidence type="ECO:0000256" key="2">
    <source>
        <dbReference type="ARBA" id="ARBA00022517"/>
    </source>
</evidence>
<dbReference type="GO" id="GO:0008270">
    <property type="term" value="F:zinc ion binding"/>
    <property type="evidence" value="ECO:0007669"/>
    <property type="project" value="UniProtKB-UniRule"/>
</dbReference>
<keyword evidence="5 8" id="KW-0255">Endonuclease</keyword>
<dbReference type="EC" id="3.1.-.-" evidence="8"/>
<dbReference type="SUPFAM" id="SSF55486">
    <property type="entry name" value="Metalloproteases ('zincins'), catalytic domain"/>
    <property type="match status" value="1"/>
</dbReference>
<keyword evidence="8" id="KW-0963">Cytoplasm</keyword>
<keyword evidence="8" id="KW-0698">rRNA processing</keyword>
<keyword evidence="4 8" id="KW-0479">Metal-binding</keyword>
<keyword evidence="7 8" id="KW-0862">Zinc</keyword>
<comment type="cofactor">
    <cofactor evidence="8">
        <name>Zn(2+)</name>
        <dbReference type="ChEBI" id="CHEBI:29105"/>
    </cofactor>
    <text evidence="8">Binds 1 zinc ion.</text>
</comment>
<dbReference type="KEGG" id="gni:GNIT_2161"/>
<evidence type="ECO:0000256" key="6">
    <source>
        <dbReference type="ARBA" id="ARBA00022801"/>
    </source>
</evidence>
<keyword evidence="10" id="KW-1185">Reference proteome</keyword>
<dbReference type="InterPro" id="IPR002036">
    <property type="entry name" value="YbeY"/>
</dbReference>
<dbReference type="InterPro" id="IPR023091">
    <property type="entry name" value="MetalPrtase_cat_dom_sf_prd"/>
</dbReference>
<evidence type="ECO:0000256" key="5">
    <source>
        <dbReference type="ARBA" id="ARBA00022759"/>
    </source>
</evidence>
<organism evidence="9 10">
    <name type="scientific">Glaciecola nitratireducens (strain JCM 12485 / KCTC 12276 / FR1064)</name>
    <dbReference type="NCBI Taxonomy" id="1085623"/>
    <lineage>
        <taxon>Bacteria</taxon>
        <taxon>Pseudomonadati</taxon>
        <taxon>Pseudomonadota</taxon>
        <taxon>Gammaproteobacteria</taxon>
        <taxon>Alteromonadales</taxon>
        <taxon>Alteromonadaceae</taxon>
        <taxon>Brumicola</taxon>
    </lineage>
</organism>
<sequence length="196" mass="22135">MTIEVDLQNVIEQDTLNHVLPTATQIEKWLNTTIEMLRSPSPALCIAASTARSTPFVSSEKTSNDDSELSSADIETMHQEIFEVTLRIVDLVESRQLNSDYRNKDKPTNVLSFPFEAPEHIEMPFLGDLVVCAAVVEQEAKEQDKQVTNHWAHLCVHGLLHLLGYDHIDEKEAQEMEGLETAILAKLNIDDPYQDH</sequence>
<accession>G4QHN7</accession>
<feature type="binding site" evidence="8">
    <location>
        <position position="167"/>
    </location>
    <ligand>
        <name>Zn(2+)</name>
        <dbReference type="ChEBI" id="CHEBI:29105"/>
        <note>catalytic</note>
    </ligand>
</feature>
<evidence type="ECO:0000256" key="3">
    <source>
        <dbReference type="ARBA" id="ARBA00022722"/>
    </source>
</evidence>
<dbReference type="Pfam" id="PF02130">
    <property type="entry name" value="YbeY"/>
    <property type="match status" value="1"/>
</dbReference>
<dbReference type="GO" id="GO:0006364">
    <property type="term" value="P:rRNA processing"/>
    <property type="evidence" value="ECO:0007669"/>
    <property type="project" value="UniProtKB-UniRule"/>
</dbReference>
<comment type="subcellular location">
    <subcellularLocation>
        <location evidence="8">Cytoplasm</location>
    </subcellularLocation>
</comment>
<dbReference type="NCBIfam" id="TIGR00043">
    <property type="entry name" value="rRNA maturation RNase YbeY"/>
    <property type="match status" value="1"/>
</dbReference>
<dbReference type="GO" id="GO:0004222">
    <property type="term" value="F:metalloendopeptidase activity"/>
    <property type="evidence" value="ECO:0007669"/>
    <property type="project" value="InterPro"/>
</dbReference>
<evidence type="ECO:0000313" key="9">
    <source>
        <dbReference type="EMBL" id="AEP30264.1"/>
    </source>
</evidence>
<dbReference type="OrthoDB" id="9807740at2"/>
<reference evidence="9 10" key="1">
    <citation type="journal article" date="2011" name="J. Bacteriol.">
        <title>Complete genome sequence of seawater bacterium Glaciecola nitratireducens FR1064T.</title>
        <authorList>
            <person name="Bian F."/>
            <person name="Qin Q.L."/>
            <person name="Xie B.B."/>
            <person name="Shu Y.L."/>
            <person name="Zhang X.Y."/>
            <person name="Yu Y."/>
            <person name="Chen B."/>
            <person name="Chen X.L."/>
            <person name="Zhou B.C."/>
            <person name="Zhang Y.Z."/>
        </authorList>
    </citation>
    <scope>NUCLEOTIDE SEQUENCE [LARGE SCALE GENOMIC DNA]</scope>
    <source>
        <strain evidence="10">JCM 12485 / KCTC 12276 / FR1064</strain>
    </source>
</reference>
<dbReference type="Proteomes" id="UP000009282">
    <property type="component" value="Chromosome"/>
</dbReference>
<feature type="binding site" evidence="8">
    <location>
        <position position="161"/>
    </location>
    <ligand>
        <name>Zn(2+)</name>
        <dbReference type="ChEBI" id="CHEBI:29105"/>
        <note>catalytic</note>
    </ligand>
</feature>
<evidence type="ECO:0000256" key="8">
    <source>
        <dbReference type="HAMAP-Rule" id="MF_00009"/>
    </source>
</evidence>
<dbReference type="Gene3D" id="3.40.390.30">
    <property type="entry name" value="Metalloproteases ('zincins'), catalytic domain"/>
    <property type="match status" value="1"/>
</dbReference>
<dbReference type="PANTHER" id="PTHR46986:SF1">
    <property type="entry name" value="ENDORIBONUCLEASE YBEY, CHLOROPLASTIC"/>
    <property type="match status" value="1"/>
</dbReference>
<comment type="function">
    <text evidence="8">Single strand-specific metallo-endoribonuclease involved in late-stage 70S ribosome quality control and in maturation of the 3' terminus of the 16S rRNA.</text>
</comment>
<comment type="similarity">
    <text evidence="1 8">Belongs to the endoribonuclease YbeY family.</text>
</comment>
<feature type="binding site" evidence="8">
    <location>
        <position position="157"/>
    </location>
    <ligand>
        <name>Zn(2+)</name>
        <dbReference type="ChEBI" id="CHEBI:29105"/>
        <note>catalytic</note>
    </ligand>
</feature>
<evidence type="ECO:0000256" key="1">
    <source>
        <dbReference type="ARBA" id="ARBA00010875"/>
    </source>
</evidence>
<evidence type="ECO:0000313" key="10">
    <source>
        <dbReference type="Proteomes" id="UP000009282"/>
    </source>
</evidence>
<keyword evidence="3 8" id="KW-0540">Nuclease</keyword>
<name>G4QHN7_GLANF</name>
<gene>
    <name evidence="8" type="primary">ybeY</name>
    <name evidence="9" type="ordered locus">GNIT_2161</name>
</gene>
<dbReference type="AlphaFoldDB" id="G4QHN7"/>
<dbReference type="PROSITE" id="PS01306">
    <property type="entry name" value="UPF0054"/>
    <property type="match status" value="1"/>
</dbReference>
<keyword evidence="2 8" id="KW-0690">Ribosome biogenesis</keyword>
<dbReference type="HAMAP" id="MF_00009">
    <property type="entry name" value="Endoribonucl_YbeY"/>
    <property type="match status" value="1"/>
</dbReference>
<dbReference type="InterPro" id="IPR020549">
    <property type="entry name" value="YbeY_CS"/>
</dbReference>
<dbReference type="eggNOG" id="COG0319">
    <property type="taxonomic scope" value="Bacteria"/>
</dbReference>